<comment type="caution">
    <text evidence="2">The sequence shown here is derived from an EMBL/GenBank/DDBJ whole genome shotgun (WGS) entry which is preliminary data.</text>
</comment>
<dbReference type="Proteomes" id="UP000275436">
    <property type="component" value="Unassembled WGS sequence"/>
</dbReference>
<organism evidence="2 3">
    <name type="scientific">Mesorhizobium japonicum</name>
    <dbReference type="NCBI Taxonomy" id="2066070"/>
    <lineage>
        <taxon>Bacteria</taxon>
        <taxon>Pseudomonadati</taxon>
        <taxon>Pseudomonadota</taxon>
        <taxon>Alphaproteobacteria</taxon>
        <taxon>Hyphomicrobiales</taxon>
        <taxon>Phyllobacteriaceae</taxon>
        <taxon>Mesorhizobium</taxon>
    </lineage>
</organism>
<evidence type="ECO:0000313" key="2">
    <source>
        <dbReference type="EMBL" id="RNJ41228.1"/>
    </source>
</evidence>
<feature type="domain" description="YjiS-like" evidence="1">
    <location>
        <begin position="32"/>
        <end position="65"/>
    </location>
</feature>
<proteinExistence type="predicted"/>
<protein>
    <recommendedName>
        <fullName evidence="1">YjiS-like domain-containing protein</fullName>
    </recommendedName>
</protein>
<name>A0A3M9X0Z3_9HYPH</name>
<dbReference type="Pfam" id="PF06568">
    <property type="entry name" value="YjiS-like"/>
    <property type="match status" value="1"/>
</dbReference>
<sequence length="75" mass="8667">MLNPLLIETARRSSPPGSARRVIKSLVRSMTSVARWIEVHRQRVRLAELEDHHLADLGLSPAQVRKEYAKWPWQA</sequence>
<evidence type="ECO:0000313" key="3">
    <source>
        <dbReference type="Proteomes" id="UP000275436"/>
    </source>
</evidence>
<dbReference type="EMBL" id="QKOD01000023">
    <property type="protein sequence ID" value="RNJ41228.1"/>
    <property type="molecule type" value="Genomic_DNA"/>
</dbReference>
<reference evidence="2 3" key="1">
    <citation type="journal article" date="2018" name="Mol. Plant Microbe Interact.">
        <title>Taxonomically Different Co-Microsymbionts of a Relict Legume, Oxytropis popoviana, Have Complementary Sets of Symbiotic Genes and Together Increase the Efficiency of Plant Nodulation.</title>
        <authorList>
            <person name="Safronova V."/>
            <person name="Belimov A."/>
            <person name="Sazanova A."/>
            <person name="Chirak E."/>
            <person name="Verkhozina A."/>
            <person name="Kuznetsova I."/>
            <person name="Andronov E."/>
            <person name="Puhalsky J."/>
            <person name="Tikhonovich I."/>
        </authorList>
    </citation>
    <scope>NUCLEOTIDE SEQUENCE [LARGE SCALE GENOMIC DNA]</scope>
    <source>
        <strain evidence="2 3">Opo-235</strain>
    </source>
</reference>
<gene>
    <name evidence="2" type="ORF">DNR46_35525</name>
</gene>
<accession>A0A3M9X0Z3</accession>
<dbReference type="InterPro" id="IPR009506">
    <property type="entry name" value="YjiS-like"/>
</dbReference>
<dbReference type="AlphaFoldDB" id="A0A3M9X0Z3"/>
<evidence type="ECO:0000259" key="1">
    <source>
        <dbReference type="Pfam" id="PF06568"/>
    </source>
</evidence>